<dbReference type="HAMAP" id="MF_00244">
    <property type="entry name" value="NaMN_adenylyltr"/>
    <property type="match status" value="1"/>
</dbReference>
<evidence type="ECO:0000256" key="7">
    <source>
        <dbReference type="ARBA" id="ARBA00022741"/>
    </source>
</evidence>
<dbReference type="PANTHER" id="PTHR39321">
    <property type="entry name" value="NICOTINATE-NUCLEOTIDE ADENYLYLTRANSFERASE-RELATED"/>
    <property type="match status" value="1"/>
</dbReference>
<protein>
    <recommendedName>
        <fullName evidence="11">Probable nicotinate-nucleotide adenylyltransferase</fullName>
        <ecNumber evidence="11">2.7.7.18</ecNumber>
    </recommendedName>
    <alternativeName>
        <fullName evidence="11">Deamido-NAD(+) diphosphorylase</fullName>
    </alternativeName>
    <alternativeName>
        <fullName evidence="11">Deamido-NAD(+) pyrophosphorylase</fullName>
    </alternativeName>
    <alternativeName>
        <fullName evidence="11">Nicotinate mononucleotide adenylyltransferase</fullName>
        <shortName evidence="11">NaMN adenylyltransferase</shortName>
    </alternativeName>
</protein>
<comment type="function">
    <text evidence="1 11">Catalyzes the reversible adenylation of nicotinate mononucleotide (NaMN) to nicotinic acid adenine dinucleotide (NaAD).</text>
</comment>
<gene>
    <name evidence="11" type="primary">nadD</name>
    <name evidence="13" type="ORF">EOI86_16050</name>
</gene>
<evidence type="ECO:0000256" key="4">
    <source>
        <dbReference type="ARBA" id="ARBA00022642"/>
    </source>
</evidence>
<dbReference type="NCBIfam" id="NF000843">
    <property type="entry name" value="PRK00071.2-2"/>
    <property type="match status" value="1"/>
</dbReference>
<feature type="domain" description="Cytidyltransferase-like" evidence="12">
    <location>
        <begin position="19"/>
        <end position="198"/>
    </location>
</feature>
<dbReference type="OrthoDB" id="5295945at2"/>
<dbReference type="UniPathway" id="UPA00253">
    <property type="reaction ID" value="UER00332"/>
</dbReference>
<evidence type="ECO:0000256" key="10">
    <source>
        <dbReference type="ARBA" id="ARBA00048721"/>
    </source>
</evidence>
<dbReference type="EMBL" id="SADE01000002">
    <property type="protein sequence ID" value="RVU36686.1"/>
    <property type="molecule type" value="Genomic_DNA"/>
</dbReference>
<reference evidence="14" key="1">
    <citation type="submission" date="2019-01" db="EMBL/GenBank/DDBJ databases">
        <title>Gri0909 isolated from a small marine red alga.</title>
        <authorList>
            <person name="Kim J."/>
            <person name="Jeong S.E."/>
            <person name="Jeon C.O."/>
        </authorList>
    </citation>
    <scope>NUCLEOTIDE SEQUENCE [LARGE SCALE GENOMIC DNA]</scope>
    <source>
        <strain evidence="14">Gri0909</strain>
    </source>
</reference>
<keyword evidence="7 11" id="KW-0547">Nucleotide-binding</keyword>
<keyword evidence="9 11" id="KW-0520">NAD</keyword>
<evidence type="ECO:0000256" key="3">
    <source>
        <dbReference type="ARBA" id="ARBA00009014"/>
    </source>
</evidence>
<evidence type="ECO:0000313" key="13">
    <source>
        <dbReference type="EMBL" id="RVU36686.1"/>
    </source>
</evidence>
<dbReference type="SUPFAM" id="SSF52374">
    <property type="entry name" value="Nucleotidylyl transferase"/>
    <property type="match status" value="1"/>
</dbReference>
<comment type="pathway">
    <text evidence="2 11">Cofactor biosynthesis; NAD(+) biosynthesis; deamido-NAD(+) from nicotinate D-ribonucleotide: step 1/1.</text>
</comment>
<sequence length="203" mass="23316">MKKKRSRQGRSQRRRYVGLLGGSFNPAHDGHLHISREALKRLRLQEVWWLVSPQNPLKDREGMAPLADRMASAKAVSAGDRRIRPTDIEVKLGTTYTAQTLAKLIRHYPNLRFVWLMGSDNLIQIPRWRDWNKIFMLVPIAVFTRPTYDSRALSGKAAQRYRRCRLPLYAAGRLAQSRPPVWSFVSFRRHPASATAIRSGESG</sequence>
<keyword evidence="6 11" id="KW-0548">Nucleotidyltransferase</keyword>
<dbReference type="InterPro" id="IPR005248">
    <property type="entry name" value="NadD/NMNAT"/>
</dbReference>
<accession>A0A437QQ75</accession>
<evidence type="ECO:0000256" key="11">
    <source>
        <dbReference type="HAMAP-Rule" id="MF_00244"/>
    </source>
</evidence>
<dbReference type="EC" id="2.7.7.18" evidence="11"/>
<dbReference type="Gene3D" id="3.40.50.620">
    <property type="entry name" value="HUPs"/>
    <property type="match status" value="1"/>
</dbReference>
<dbReference type="GO" id="GO:0005524">
    <property type="term" value="F:ATP binding"/>
    <property type="evidence" value="ECO:0007669"/>
    <property type="project" value="UniProtKB-KW"/>
</dbReference>
<evidence type="ECO:0000256" key="9">
    <source>
        <dbReference type="ARBA" id="ARBA00023027"/>
    </source>
</evidence>
<evidence type="ECO:0000256" key="2">
    <source>
        <dbReference type="ARBA" id="ARBA00005019"/>
    </source>
</evidence>
<evidence type="ECO:0000256" key="5">
    <source>
        <dbReference type="ARBA" id="ARBA00022679"/>
    </source>
</evidence>
<evidence type="ECO:0000313" key="14">
    <source>
        <dbReference type="Proteomes" id="UP000287447"/>
    </source>
</evidence>
<comment type="similarity">
    <text evidence="3 11">Belongs to the NadD family.</text>
</comment>
<dbReference type="CDD" id="cd02165">
    <property type="entry name" value="NMNAT"/>
    <property type="match status" value="1"/>
</dbReference>
<dbReference type="GO" id="GO:0004515">
    <property type="term" value="F:nicotinate-nucleotide adenylyltransferase activity"/>
    <property type="evidence" value="ECO:0007669"/>
    <property type="project" value="UniProtKB-UniRule"/>
</dbReference>
<keyword evidence="4 11" id="KW-0662">Pyridine nucleotide biosynthesis</keyword>
<keyword evidence="5 11" id="KW-0808">Transferase</keyword>
<organism evidence="13 14">
    <name type="scientific">Hwanghaeella grinnelliae</name>
    <dbReference type="NCBI Taxonomy" id="2500179"/>
    <lineage>
        <taxon>Bacteria</taxon>
        <taxon>Pseudomonadati</taxon>
        <taxon>Pseudomonadota</taxon>
        <taxon>Alphaproteobacteria</taxon>
        <taxon>Rhodospirillales</taxon>
        <taxon>Rhodospirillaceae</taxon>
        <taxon>Hwanghaeella</taxon>
    </lineage>
</organism>
<comment type="catalytic activity">
    <reaction evidence="10 11">
        <text>nicotinate beta-D-ribonucleotide + ATP + H(+) = deamido-NAD(+) + diphosphate</text>
        <dbReference type="Rhea" id="RHEA:22860"/>
        <dbReference type="ChEBI" id="CHEBI:15378"/>
        <dbReference type="ChEBI" id="CHEBI:30616"/>
        <dbReference type="ChEBI" id="CHEBI:33019"/>
        <dbReference type="ChEBI" id="CHEBI:57502"/>
        <dbReference type="ChEBI" id="CHEBI:58437"/>
        <dbReference type="EC" id="2.7.7.18"/>
    </reaction>
</comment>
<evidence type="ECO:0000256" key="1">
    <source>
        <dbReference type="ARBA" id="ARBA00002324"/>
    </source>
</evidence>
<dbReference type="GO" id="GO:0009435">
    <property type="term" value="P:NAD+ biosynthetic process"/>
    <property type="evidence" value="ECO:0007669"/>
    <property type="project" value="UniProtKB-UniRule"/>
</dbReference>
<dbReference type="InterPro" id="IPR014729">
    <property type="entry name" value="Rossmann-like_a/b/a_fold"/>
</dbReference>
<dbReference type="RefSeq" id="WP_127766162.1">
    <property type="nucleotide sequence ID" value="NZ_SADE01000002.1"/>
</dbReference>
<dbReference type="AlphaFoldDB" id="A0A437QQ75"/>
<proteinExistence type="inferred from homology"/>
<dbReference type="Proteomes" id="UP000287447">
    <property type="component" value="Unassembled WGS sequence"/>
</dbReference>
<keyword evidence="14" id="KW-1185">Reference proteome</keyword>
<name>A0A437QQ75_9PROT</name>
<keyword evidence="8 11" id="KW-0067">ATP-binding</keyword>
<evidence type="ECO:0000256" key="8">
    <source>
        <dbReference type="ARBA" id="ARBA00022840"/>
    </source>
</evidence>
<dbReference type="InterPro" id="IPR004821">
    <property type="entry name" value="Cyt_trans-like"/>
</dbReference>
<dbReference type="PANTHER" id="PTHR39321:SF3">
    <property type="entry name" value="PHOSPHOPANTETHEINE ADENYLYLTRANSFERASE"/>
    <property type="match status" value="1"/>
</dbReference>
<dbReference type="Pfam" id="PF01467">
    <property type="entry name" value="CTP_transf_like"/>
    <property type="match status" value="1"/>
</dbReference>
<comment type="caution">
    <text evidence="13">The sequence shown here is derived from an EMBL/GenBank/DDBJ whole genome shotgun (WGS) entry which is preliminary data.</text>
</comment>
<evidence type="ECO:0000256" key="6">
    <source>
        <dbReference type="ARBA" id="ARBA00022695"/>
    </source>
</evidence>
<evidence type="ECO:0000259" key="12">
    <source>
        <dbReference type="Pfam" id="PF01467"/>
    </source>
</evidence>